<dbReference type="InterPro" id="IPR042175">
    <property type="entry name" value="Cell/Rod_MreC_2"/>
</dbReference>
<comment type="similarity">
    <text evidence="1 5">Belongs to the MreC family.</text>
</comment>
<feature type="domain" description="Rod shape-determining protein MreC beta-barrel core" evidence="8">
    <location>
        <begin position="120"/>
        <end position="251"/>
    </location>
</feature>
<dbReference type="Gene3D" id="2.40.10.340">
    <property type="entry name" value="Rod shape-determining protein MreC, domain 1"/>
    <property type="match status" value="1"/>
</dbReference>
<dbReference type="PANTHER" id="PTHR34138">
    <property type="entry name" value="CELL SHAPE-DETERMINING PROTEIN MREC"/>
    <property type="match status" value="1"/>
</dbReference>
<evidence type="ECO:0000313" key="9">
    <source>
        <dbReference type="EMBL" id="MCJ2186412.1"/>
    </source>
</evidence>
<dbReference type="InterPro" id="IPR055342">
    <property type="entry name" value="MreC_beta-barrel_core"/>
</dbReference>
<dbReference type="Gene3D" id="2.40.10.350">
    <property type="entry name" value="Rod shape-determining protein MreC, domain 2"/>
    <property type="match status" value="1"/>
</dbReference>
<keyword evidence="6" id="KW-0175">Coiled coil</keyword>
<dbReference type="PIRSF" id="PIRSF038471">
    <property type="entry name" value="MreC"/>
    <property type="match status" value="1"/>
</dbReference>
<evidence type="ECO:0000256" key="1">
    <source>
        <dbReference type="ARBA" id="ARBA00009369"/>
    </source>
</evidence>
<evidence type="ECO:0000256" key="7">
    <source>
        <dbReference type="SAM" id="SignalP"/>
    </source>
</evidence>
<organism evidence="9 10">
    <name type="scientific">Novosphingobium beihaiensis</name>
    <dbReference type="NCBI Taxonomy" id="2930389"/>
    <lineage>
        <taxon>Bacteria</taxon>
        <taxon>Pseudomonadati</taxon>
        <taxon>Pseudomonadota</taxon>
        <taxon>Alphaproteobacteria</taxon>
        <taxon>Sphingomonadales</taxon>
        <taxon>Sphingomonadaceae</taxon>
        <taxon>Novosphingobium</taxon>
    </lineage>
</organism>
<feature type="signal peptide" evidence="7">
    <location>
        <begin position="1"/>
        <end position="28"/>
    </location>
</feature>
<evidence type="ECO:0000256" key="3">
    <source>
        <dbReference type="ARBA" id="ARBA00022960"/>
    </source>
</evidence>
<proteinExistence type="inferred from homology"/>
<feature type="chain" id="PRO_5046745366" description="Cell shape-determining protein MreC" evidence="7">
    <location>
        <begin position="29"/>
        <end position="274"/>
    </location>
</feature>
<keyword evidence="3 5" id="KW-0133">Cell shape</keyword>
<protein>
    <recommendedName>
        <fullName evidence="2 5">Cell shape-determining protein MreC</fullName>
    </recommendedName>
    <alternativeName>
        <fullName evidence="4 5">Cell shape protein MreC</fullName>
    </alternativeName>
</protein>
<name>A0ABT0BMY2_9SPHN</name>
<dbReference type="InterPro" id="IPR007221">
    <property type="entry name" value="MreC"/>
</dbReference>
<keyword evidence="10" id="KW-1185">Reference proteome</keyword>
<dbReference type="Pfam" id="PF04085">
    <property type="entry name" value="MreC"/>
    <property type="match status" value="1"/>
</dbReference>
<dbReference type="RefSeq" id="WP_243918788.1">
    <property type="nucleotide sequence ID" value="NZ_JALHLG010000005.1"/>
</dbReference>
<evidence type="ECO:0000313" key="10">
    <source>
        <dbReference type="Proteomes" id="UP001202281"/>
    </source>
</evidence>
<comment type="function">
    <text evidence="5">Involved in formation and maintenance of cell shape.</text>
</comment>
<keyword evidence="7" id="KW-0732">Signal</keyword>
<evidence type="ECO:0000256" key="4">
    <source>
        <dbReference type="ARBA" id="ARBA00032089"/>
    </source>
</evidence>
<dbReference type="PANTHER" id="PTHR34138:SF1">
    <property type="entry name" value="CELL SHAPE-DETERMINING PROTEIN MREC"/>
    <property type="match status" value="1"/>
</dbReference>
<evidence type="ECO:0000259" key="8">
    <source>
        <dbReference type="Pfam" id="PF04085"/>
    </source>
</evidence>
<evidence type="ECO:0000256" key="6">
    <source>
        <dbReference type="SAM" id="Coils"/>
    </source>
</evidence>
<sequence length="274" mass="28293">MSYTAGAVAVVVGLVLLALSIVSPGAFASVRSAAADVTAPAGDAAAVSRSFGRHTVDSITGFFTSGREHARLKRELAEAKVRLVEAEATAAENRRLKKLLGLKGTGSAPVAFARLTRSTSASARRFAIVNAGRNDGLAKGMPVRSSDGLIGRILETGASSARVLLITDTESLVPVRRATDGVPAFAQGNGDGTIRIRLINLGINPLKNGDVMVSSGSGGLYRPGTPMAIVTKILRDGATARVLANPSDTDFVMVEHTWAPKETPPPASPKSGGR</sequence>
<feature type="coiled-coil region" evidence="6">
    <location>
        <begin position="67"/>
        <end position="96"/>
    </location>
</feature>
<evidence type="ECO:0000256" key="2">
    <source>
        <dbReference type="ARBA" id="ARBA00013855"/>
    </source>
</evidence>
<evidence type="ECO:0000256" key="5">
    <source>
        <dbReference type="PIRNR" id="PIRNR038471"/>
    </source>
</evidence>
<dbReference type="EMBL" id="JALHLG010000005">
    <property type="protein sequence ID" value="MCJ2186412.1"/>
    <property type="molecule type" value="Genomic_DNA"/>
</dbReference>
<gene>
    <name evidence="9" type="ORF">MTR66_06220</name>
</gene>
<accession>A0ABT0BMY2</accession>
<dbReference type="Proteomes" id="UP001202281">
    <property type="component" value="Unassembled WGS sequence"/>
</dbReference>
<dbReference type="InterPro" id="IPR042177">
    <property type="entry name" value="Cell/Rod_1"/>
</dbReference>
<comment type="caution">
    <text evidence="9">The sequence shown here is derived from an EMBL/GenBank/DDBJ whole genome shotgun (WGS) entry which is preliminary data.</text>
</comment>
<reference evidence="9 10" key="1">
    <citation type="submission" date="2022-04" db="EMBL/GenBank/DDBJ databases">
        <title>Identification of a novel bacterium isolated from mangrove sediments.</title>
        <authorList>
            <person name="Pan X."/>
        </authorList>
    </citation>
    <scope>NUCLEOTIDE SEQUENCE [LARGE SCALE GENOMIC DNA]</scope>
    <source>
        <strain evidence="9 10">B2638</strain>
    </source>
</reference>